<gene>
    <name evidence="1" type="ORF">EGM88_01500</name>
</gene>
<dbReference type="EMBL" id="RPFJ01000002">
    <property type="protein sequence ID" value="RPD99964.1"/>
    <property type="molecule type" value="Genomic_DNA"/>
</dbReference>
<reference evidence="1 2" key="1">
    <citation type="submission" date="2018-11" db="EMBL/GenBank/DDBJ databases">
        <title>Aureibaculum marinum gen. nov., sp. nov., a member of the family Flavobacteriaceae isolated from the Bohai Sea.</title>
        <authorList>
            <person name="Ji X."/>
        </authorList>
    </citation>
    <scope>NUCLEOTIDE SEQUENCE [LARGE SCALE GENOMIC DNA]</scope>
    <source>
        <strain evidence="1 2">BH-SD17</strain>
    </source>
</reference>
<dbReference type="Proteomes" id="UP000270856">
    <property type="component" value="Unassembled WGS sequence"/>
</dbReference>
<dbReference type="OrthoDB" id="7335480at2"/>
<organism evidence="1 2">
    <name type="scientific">Aureibaculum marinum</name>
    <dbReference type="NCBI Taxonomy" id="2487930"/>
    <lineage>
        <taxon>Bacteria</taxon>
        <taxon>Pseudomonadati</taxon>
        <taxon>Bacteroidota</taxon>
        <taxon>Flavobacteriia</taxon>
        <taxon>Flavobacteriales</taxon>
        <taxon>Flavobacteriaceae</taxon>
        <taxon>Aureibaculum</taxon>
    </lineage>
</organism>
<name>A0A3N4NUX4_9FLAO</name>
<protein>
    <submittedName>
        <fullName evidence="1">Uncharacterized protein</fullName>
    </submittedName>
</protein>
<dbReference type="RefSeq" id="WP_148084077.1">
    <property type="nucleotide sequence ID" value="NZ_RPFJ01000002.1"/>
</dbReference>
<keyword evidence="2" id="KW-1185">Reference proteome</keyword>
<evidence type="ECO:0000313" key="1">
    <source>
        <dbReference type="EMBL" id="RPD99964.1"/>
    </source>
</evidence>
<accession>A0A3N4NUX4</accession>
<dbReference type="AlphaFoldDB" id="A0A3N4NUX4"/>
<evidence type="ECO:0000313" key="2">
    <source>
        <dbReference type="Proteomes" id="UP000270856"/>
    </source>
</evidence>
<proteinExistence type="predicted"/>
<sequence>MKDQENTDSSKYNKVVADTTSIYSTFINRDDTIIWILVPEKQVIPNLKAKVTSLNKIWVLNILYYDSSDVKSLEIELNR</sequence>
<comment type="caution">
    <text evidence="1">The sequence shown here is derived from an EMBL/GenBank/DDBJ whole genome shotgun (WGS) entry which is preliminary data.</text>
</comment>